<dbReference type="AlphaFoldDB" id="A0A317L441"/>
<evidence type="ECO:0000313" key="2">
    <source>
        <dbReference type="Proteomes" id="UP000245624"/>
    </source>
</evidence>
<protein>
    <recommendedName>
        <fullName evidence="3">DUF4901 domain-containing protein</fullName>
    </recommendedName>
</protein>
<keyword evidence="2" id="KW-1185">Reference proteome</keyword>
<dbReference type="Proteomes" id="UP000245624">
    <property type="component" value="Unassembled WGS sequence"/>
</dbReference>
<proteinExistence type="predicted"/>
<evidence type="ECO:0008006" key="3">
    <source>
        <dbReference type="Google" id="ProtNLM"/>
    </source>
</evidence>
<sequence>MDKRLQDLVDWTKEKLKLDSYFLKTSSIQRKVNTYQETVYTLCMEWFPLHKPDYEDEDLNPEGTAVVEIDLHSKQIQSIIFVGEKTFTDLRVEAPDTNAIVEWIEQETNISSNLFHLAKEEANRWLFVSSIDGIAISPSGQIEVKLDQEGRLLLFAVHGEFPSEHLVEVESFTLTQESVIELAYKQIDIIKFPVMEEEKWKQAYAMEEVFVTNKEQQTLNFDIGIPEALRTKIKHLLTWKSGLDNDIVRKKIDVNREISADTAYANEPSPDMLSITKEEQEKCFETVKNFMRKVYPNDSGKWVLDHLYRDMEMVHAVLKLNEQNKLIFNEKLVVMLDPKTFEVLNYIDTSSFLEMFQNFESEDKVMVGKEEAFENLEQHLLIKPYYVYDYAKQKYVLCGKLDCHYCVDAESGEVILLDAFTK</sequence>
<reference evidence="1 2" key="1">
    <citation type="submission" date="2018-05" db="EMBL/GenBank/DDBJ databases">
        <title>Genomic analysis of Gracilibacillus dipsosauri DD1 reveals novel features of a salt-tolerant amylase.</title>
        <authorList>
            <person name="Deutch C.E."/>
            <person name="Yang S."/>
        </authorList>
    </citation>
    <scope>NUCLEOTIDE SEQUENCE [LARGE SCALE GENOMIC DNA]</scope>
    <source>
        <strain evidence="1 2">DD1</strain>
    </source>
</reference>
<gene>
    <name evidence="1" type="ORF">DLJ74_00125</name>
</gene>
<accession>A0A317L441</accession>
<organism evidence="1 2">
    <name type="scientific">Gracilibacillus dipsosauri</name>
    <dbReference type="NCBI Taxonomy" id="178340"/>
    <lineage>
        <taxon>Bacteria</taxon>
        <taxon>Bacillati</taxon>
        <taxon>Bacillota</taxon>
        <taxon>Bacilli</taxon>
        <taxon>Bacillales</taxon>
        <taxon>Bacillaceae</taxon>
        <taxon>Gracilibacillus</taxon>
    </lineage>
</organism>
<dbReference type="EMBL" id="QGTD01000001">
    <property type="protein sequence ID" value="PWU70286.1"/>
    <property type="molecule type" value="Genomic_DNA"/>
</dbReference>
<comment type="caution">
    <text evidence="1">The sequence shown here is derived from an EMBL/GenBank/DDBJ whole genome shotgun (WGS) entry which is preliminary data.</text>
</comment>
<dbReference type="OrthoDB" id="2431483at2"/>
<dbReference type="RefSeq" id="WP_109982842.1">
    <property type="nucleotide sequence ID" value="NZ_QGTD01000001.1"/>
</dbReference>
<evidence type="ECO:0000313" key="1">
    <source>
        <dbReference type="EMBL" id="PWU70286.1"/>
    </source>
</evidence>
<name>A0A317L441_9BACI</name>